<dbReference type="InterPro" id="IPR001173">
    <property type="entry name" value="Glyco_trans_2-like"/>
</dbReference>
<dbReference type="SUPFAM" id="SSF53448">
    <property type="entry name" value="Nucleotide-diphospho-sugar transferases"/>
    <property type="match status" value="1"/>
</dbReference>
<dbReference type="GO" id="GO:0016757">
    <property type="term" value="F:glycosyltransferase activity"/>
    <property type="evidence" value="ECO:0007669"/>
    <property type="project" value="UniProtKB-KW"/>
</dbReference>
<keyword evidence="2 4" id="KW-0808">Transferase</keyword>
<feature type="domain" description="Glycosyltransferase 2-like" evidence="3">
    <location>
        <begin position="5"/>
        <end position="120"/>
    </location>
</feature>
<gene>
    <name evidence="4" type="ORF">EBB54_01900</name>
</gene>
<dbReference type="Proteomes" id="UP000274920">
    <property type="component" value="Unassembled WGS sequence"/>
</dbReference>
<name>A0A3R8JJ96_9FIRM</name>
<sequence>MEKVSIIIPIYNEEAYIRQSLKSVMRQTYKKLEIIVINDGSTDQSLHICNELSQNDERIFVFSQINTGVSTARNRGIDIATGEYIFFLDGDDAIHPFLIEHLVCQMKKHNVELAMCECRKMTNQQMESIIYGISKSEEEKKIWTRGQAEEWFHKYPKRLSGIGGKMILRKFIGDLRFERQMIYGEDTLFLYNLICKNPRVAYFNVEWYFYRQHLCSVTHSEKVKMDEKYFECTRIIRKSEYEKNQMPYVLYWEEWLLEQMEKSFVLMKENNKKKRWKELRKMAVAERKHPLFYKLNLCRRLRFWICFFAYPLYKNYYNE</sequence>
<dbReference type="Gene3D" id="3.90.550.10">
    <property type="entry name" value="Spore Coat Polysaccharide Biosynthesis Protein SpsA, Chain A"/>
    <property type="match status" value="1"/>
</dbReference>
<keyword evidence="5" id="KW-1185">Reference proteome</keyword>
<evidence type="ECO:0000313" key="5">
    <source>
        <dbReference type="Proteomes" id="UP000274920"/>
    </source>
</evidence>
<evidence type="ECO:0000256" key="2">
    <source>
        <dbReference type="ARBA" id="ARBA00022679"/>
    </source>
</evidence>
<dbReference type="EMBL" id="RHJS01000002">
    <property type="protein sequence ID" value="RRK30269.1"/>
    <property type="molecule type" value="Genomic_DNA"/>
</dbReference>
<accession>A0A3R8JJ96</accession>
<reference evidence="4" key="1">
    <citation type="submission" date="2018-10" db="EMBL/GenBank/DDBJ databases">
        <title>Schaedlerella arabinophila gen. nov. sp. nov., isolated from the mouse intestinal tract and comparative analysis with the genome of the closely related altered Schaedler flora strain ASF502.</title>
        <authorList>
            <person name="Miyake S."/>
            <person name="Soh M."/>
            <person name="Seedorf H."/>
        </authorList>
    </citation>
    <scope>NUCLEOTIDE SEQUENCE [LARGE SCALE GENOMIC DNA]</scope>
    <source>
        <strain evidence="4">DSM 106076</strain>
    </source>
</reference>
<dbReference type="PANTHER" id="PTHR22916:SF51">
    <property type="entry name" value="GLYCOSYLTRANSFERASE EPSH-RELATED"/>
    <property type="match status" value="1"/>
</dbReference>
<proteinExistence type="predicted"/>
<evidence type="ECO:0000256" key="1">
    <source>
        <dbReference type="ARBA" id="ARBA00022676"/>
    </source>
</evidence>
<protein>
    <submittedName>
        <fullName evidence="4">Glycosyltransferase family 2 protein</fullName>
    </submittedName>
</protein>
<dbReference type="Pfam" id="PF00535">
    <property type="entry name" value="Glycos_transf_2"/>
    <property type="match status" value="1"/>
</dbReference>
<evidence type="ECO:0000313" key="4">
    <source>
        <dbReference type="EMBL" id="RRK30269.1"/>
    </source>
</evidence>
<dbReference type="AlphaFoldDB" id="A0A3R8JJ96"/>
<dbReference type="RefSeq" id="WP_125126115.1">
    <property type="nucleotide sequence ID" value="NZ_RHJS01000002.1"/>
</dbReference>
<comment type="caution">
    <text evidence="4">The sequence shown here is derived from an EMBL/GenBank/DDBJ whole genome shotgun (WGS) entry which is preliminary data.</text>
</comment>
<organism evidence="4 5">
    <name type="scientific">Schaedlerella arabinosiphila</name>
    <dbReference type="NCBI Taxonomy" id="2044587"/>
    <lineage>
        <taxon>Bacteria</taxon>
        <taxon>Bacillati</taxon>
        <taxon>Bacillota</taxon>
        <taxon>Clostridia</taxon>
        <taxon>Lachnospirales</taxon>
        <taxon>Lachnospiraceae</taxon>
        <taxon>Schaedlerella</taxon>
    </lineage>
</organism>
<dbReference type="PANTHER" id="PTHR22916">
    <property type="entry name" value="GLYCOSYLTRANSFERASE"/>
    <property type="match status" value="1"/>
</dbReference>
<dbReference type="InterPro" id="IPR029044">
    <property type="entry name" value="Nucleotide-diphossugar_trans"/>
</dbReference>
<dbReference type="CDD" id="cd00761">
    <property type="entry name" value="Glyco_tranf_GTA_type"/>
    <property type="match status" value="1"/>
</dbReference>
<evidence type="ECO:0000259" key="3">
    <source>
        <dbReference type="Pfam" id="PF00535"/>
    </source>
</evidence>
<keyword evidence="1" id="KW-0328">Glycosyltransferase</keyword>